<dbReference type="CDD" id="cd06578">
    <property type="entry name" value="HemD"/>
    <property type="match status" value="1"/>
</dbReference>
<dbReference type="PANTHER" id="PTHR11557">
    <property type="entry name" value="PORPHOBILINOGEN DEAMINASE"/>
    <property type="match status" value="1"/>
</dbReference>
<evidence type="ECO:0000256" key="2">
    <source>
        <dbReference type="ARBA" id="ARBA00005638"/>
    </source>
</evidence>
<dbReference type="GO" id="GO:0004418">
    <property type="term" value="F:hydroxymethylbilane synthase activity"/>
    <property type="evidence" value="ECO:0007669"/>
    <property type="project" value="UniProtKB-EC"/>
</dbReference>
<dbReference type="InterPro" id="IPR003754">
    <property type="entry name" value="4pyrrol_synth_uPrphyn_synth"/>
</dbReference>
<evidence type="ECO:0000256" key="1">
    <source>
        <dbReference type="ARBA" id="ARBA00002869"/>
    </source>
</evidence>
<evidence type="ECO:0000313" key="12">
    <source>
        <dbReference type="Proteomes" id="UP000824504"/>
    </source>
</evidence>
<dbReference type="NCBIfam" id="TIGR00212">
    <property type="entry name" value="hemC"/>
    <property type="match status" value="1"/>
</dbReference>
<dbReference type="Pfam" id="PF03900">
    <property type="entry name" value="Porphobil_deamC"/>
    <property type="match status" value="1"/>
</dbReference>
<evidence type="ECO:0000313" key="11">
    <source>
        <dbReference type="EMBL" id="QXT61879.1"/>
    </source>
</evidence>
<dbReference type="InterPro" id="IPR000860">
    <property type="entry name" value="HemC"/>
</dbReference>
<dbReference type="InterPro" id="IPR022418">
    <property type="entry name" value="Porphobilinogen_deaminase_C"/>
</dbReference>
<evidence type="ECO:0000259" key="9">
    <source>
        <dbReference type="Pfam" id="PF02602"/>
    </source>
</evidence>
<dbReference type="EMBL" id="CP079216">
    <property type="protein sequence ID" value="QXT61879.1"/>
    <property type="molecule type" value="Genomic_DNA"/>
</dbReference>
<evidence type="ECO:0000256" key="6">
    <source>
        <dbReference type="ARBA" id="ARBA00048169"/>
    </source>
</evidence>
<dbReference type="Proteomes" id="UP000824504">
    <property type="component" value="Chromosome"/>
</dbReference>
<keyword evidence="4 11" id="KW-0808">Transferase</keyword>
<feature type="domain" description="Tetrapyrrole biosynthesis uroporphyrinogen III synthase" evidence="9">
    <location>
        <begin position="359"/>
        <end position="541"/>
    </location>
</feature>
<dbReference type="PANTHER" id="PTHR11557:SF0">
    <property type="entry name" value="PORPHOBILINOGEN DEAMINASE"/>
    <property type="match status" value="1"/>
</dbReference>
<organism evidence="11 12">
    <name type="scientific">Tessaracoccus palaemonis</name>
    <dbReference type="NCBI Taxonomy" id="2829499"/>
    <lineage>
        <taxon>Bacteria</taxon>
        <taxon>Bacillati</taxon>
        <taxon>Actinomycetota</taxon>
        <taxon>Actinomycetes</taxon>
        <taxon>Propionibacteriales</taxon>
        <taxon>Propionibacteriaceae</taxon>
        <taxon>Tessaracoccus</taxon>
    </lineage>
</organism>
<accession>A0ABX8SG91</accession>
<comment type="similarity">
    <text evidence="2">Belongs to the HMBS family.</text>
</comment>
<dbReference type="Pfam" id="PF01379">
    <property type="entry name" value="Porphobil_deam"/>
    <property type="match status" value="1"/>
</dbReference>
<evidence type="ECO:0000256" key="4">
    <source>
        <dbReference type="ARBA" id="ARBA00022679"/>
    </source>
</evidence>
<evidence type="ECO:0000256" key="3">
    <source>
        <dbReference type="ARBA" id="ARBA00012655"/>
    </source>
</evidence>
<dbReference type="InterPro" id="IPR022417">
    <property type="entry name" value="Porphobilin_deaminase_N"/>
</dbReference>
<name>A0ABX8SG91_9ACTN</name>
<feature type="domain" description="Porphobilinogen deaminase C-terminal" evidence="10">
    <location>
        <begin position="217"/>
        <end position="287"/>
    </location>
</feature>
<feature type="domain" description="Porphobilinogen deaminase N-terminal" evidence="8">
    <location>
        <begin position="3"/>
        <end position="203"/>
    </location>
</feature>
<evidence type="ECO:0000259" key="8">
    <source>
        <dbReference type="Pfam" id="PF01379"/>
    </source>
</evidence>
<protein>
    <recommendedName>
        <fullName evidence="3 7">Hydroxymethylbilane synthase</fullName>
        <ecNumber evidence="3 7">2.5.1.61</ecNumber>
    </recommendedName>
</protein>
<dbReference type="EC" id="2.5.1.61" evidence="3 7"/>
<comment type="catalytic activity">
    <reaction evidence="6">
        <text>4 porphobilinogen + H2O = hydroxymethylbilane + 4 NH4(+)</text>
        <dbReference type="Rhea" id="RHEA:13185"/>
        <dbReference type="ChEBI" id="CHEBI:15377"/>
        <dbReference type="ChEBI" id="CHEBI:28938"/>
        <dbReference type="ChEBI" id="CHEBI:57845"/>
        <dbReference type="ChEBI" id="CHEBI:58126"/>
        <dbReference type="EC" id="2.5.1.61"/>
    </reaction>
</comment>
<comment type="function">
    <text evidence="1">Tetrapolymerization of the monopyrrole PBG into the hydroxymethylbilane pre-uroporphyrinogen in several discrete steps.</text>
</comment>
<proteinExistence type="inferred from homology"/>
<sequence length="559" mass="60401">MKLRLGVRGSALALARSEYVAGRLRDAGHEVEVVQVTTEAADASHMADGYSVLSFAAELRDALRDGKCDVVVHSHKDLPLSNYPEDLTIAAVPKRGDHRDVLVSLSGHPLAALPRKSRVGVSALRRMAQVRALRPDLTFVEVGGTAEERFRRVEPGDLDAIVISAIAAKSLGHEDRIAEYLPILPAPGQGVLALECPRDAADVIEALSVIDDIETRICVEAERAVLTGLHTTYLAPVGAIASRRGVLGLKAGVFSVDGTKRVVLEIGLPTSHLHAERTGHNVANALLQRRADRFIAPEVLANVDLNAEQVDPESMFVESAADDDRVRVLLPRLEGRLATSLRSNGLRVDCVTIQEGKLVAADNLMRGADWVVIPSGQTMWALRERGWDIPDGAKVAAMGTTTQQIVEEAGYTVTLCPEGTASSQRLVEMFPPAEGDQRVVIPGPRQLSTKLEQGLRDKGYAVERNEIYSMEDVAEIEPELRAKWDAGTWDAILLSQPSTAEAYINVLGNRDDVLALAWDDETASVLEAAGVPVFETAKSKDVYGVAALARALKGKFNRE</sequence>
<evidence type="ECO:0000259" key="10">
    <source>
        <dbReference type="Pfam" id="PF03900"/>
    </source>
</evidence>
<gene>
    <name evidence="11" type="primary">hemC</name>
    <name evidence="11" type="ORF">KDB89_08760</name>
</gene>
<dbReference type="RefSeq" id="WP_219080233.1">
    <property type="nucleotide sequence ID" value="NZ_CP079216.1"/>
</dbReference>
<keyword evidence="12" id="KW-1185">Reference proteome</keyword>
<reference evidence="11 12" key="1">
    <citation type="submission" date="2021-07" db="EMBL/GenBank/DDBJ databases">
        <title>complete genome sequencing of Tessaracoccus sp.J1M15.</title>
        <authorList>
            <person name="Bae J.-W."/>
            <person name="Kim D.-y."/>
        </authorList>
    </citation>
    <scope>NUCLEOTIDE SEQUENCE [LARGE SCALE GENOMIC DNA]</scope>
    <source>
        <strain evidence="11 12">J1M15</strain>
    </source>
</reference>
<dbReference type="Pfam" id="PF02602">
    <property type="entry name" value="HEM4"/>
    <property type="match status" value="1"/>
</dbReference>
<keyword evidence="5" id="KW-0627">Porphyrin biosynthesis</keyword>
<evidence type="ECO:0000256" key="5">
    <source>
        <dbReference type="ARBA" id="ARBA00023244"/>
    </source>
</evidence>
<evidence type="ECO:0000256" key="7">
    <source>
        <dbReference type="NCBIfam" id="TIGR00212"/>
    </source>
</evidence>